<feature type="region of interest" description="Disordered" evidence="1">
    <location>
        <begin position="91"/>
        <end position="110"/>
    </location>
</feature>
<name>A0A402BJF1_9CHLR</name>
<sequence length="110" mass="12418">MATNGRKPTVDIAQQEALRKLNLAVERLQHLKAHPENEQAQKKAVDAVLFDTLVAVHDLLPPEVRVQVERVLSLQTELNSPYLGRANSMTQLHQRNAQHSDLPSWAQPEE</sequence>
<proteinExistence type="predicted"/>
<protein>
    <submittedName>
        <fullName evidence="2">Uncharacterized protein</fullName>
    </submittedName>
</protein>
<evidence type="ECO:0000313" key="2">
    <source>
        <dbReference type="EMBL" id="GCE31479.1"/>
    </source>
</evidence>
<keyword evidence="3" id="KW-1185">Reference proteome</keyword>
<dbReference type="RefSeq" id="WP_126631444.1">
    <property type="nucleotide sequence ID" value="NZ_BIFT01000002.1"/>
</dbReference>
<gene>
    <name evidence="2" type="ORF">KDA_69630</name>
</gene>
<accession>A0A402BJF1</accession>
<organism evidence="2 3">
    <name type="scientific">Dictyobacter alpinus</name>
    <dbReference type="NCBI Taxonomy" id="2014873"/>
    <lineage>
        <taxon>Bacteria</taxon>
        <taxon>Bacillati</taxon>
        <taxon>Chloroflexota</taxon>
        <taxon>Ktedonobacteria</taxon>
        <taxon>Ktedonobacterales</taxon>
        <taxon>Dictyobacteraceae</taxon>
        <taxon>Dictyobacter</taxon>
    </lineage>
</organism>
<dbReference type="EMBL" id="BIFT01000002">
    <property type="protein sequence ID" value="GCE31479.1"/>
    <property type="molecule type" value="Genomic_DNA"/>
</dbReference>
<comment type="caution">
    <text evidence="2">The sequence shown here is derived from an EMBL/GenBank/DDBJ whole genome shotgun (WGS) entry which is preliminary data.</text>
</comment>
<dbReference type="AlphaFoldDB" id="A0A402BJF1"/>
<dbReference type="OrthoDB" id="165422at2"/>
<reference evidence="3" key="1">
    <citation type="submission" date="2018-12" db="EMBL/GenBank/DDBJ databases">
        <title>Tengunoibacter tsumagoiensis gen. nov., sp. nov., Dictyobacter kobayashii sp. nov., D. alpinus sp. nov., and D. joshuensis sp. nov. and description of Dictyobacteraceae fam. nov. within the order Ktedonobacterales isolated from Tengu-no-mugimeshi.</title>
        <authorList>
            <person name="Wang C.M."/>
            <person name="Zheng Y."/>
            <person name="Sakai Y."/>
            <person name="Toyoda A."/>
            <person name="Minakuchi Y."/>
            <person name="Abe K."/>
            <person name="Yokota A."/>
            <person name="Yabe S."/>
        </authorList>
    </citation>
    <scope>NUCLEOTIDE SEQUENCE [LARGE SCALE GENOMIC DNA]</scope>
    <source>
        <strain evidence="3">Uno16</strain>
    </source>
</reference>
<dbReference type="Proteomes" id="UP000287171">
    <property type="component" value="Unassembled WGS sequence"/>
</dbReference>
<evidence type="ECO:0000313" key="3">
    <source>
        <dbReference type="Proteomes" id="UP000287171"/>
    </source>
</evidence>
<evidence type="ECO:0000256" key="1">
    <source>
        <dbReference type="SAM" id="MobiDB-lite"/>
    </source>
</evidence>
<feature type="compositionally biased region" description="Polar residues" evidence="1">
    <location>
        <begin position="91"/>
        <end position="101"/>
    </location>
</feature>